<feature type="domain" description="Alpha-macroglobulin-like TED" evidence="1">
    <location>
        <begin position="9"/>
        <end position="69"/>
    </location>
</feature>
<dbReference type="PANTHER" id="PTHR11412:SF166">
    <property type="entry name" value="NTR DOMAIN-CONTAINING PROTEIN"/>
    <property type="match status" value="1"/>
</dbReference>
<dbReference type="InterPro" id="IPR050473">
    <property type="entry name" value="A2M/Complement_sys"/>
</dbReference>
<evidence type="ECO:0000313" key="3">
    <source>
        <dbReference type="Proteomes" id="UP001164746"/>
    </source>
</evidence>
<evidence type="ECO:0000259" key="1">
    <source>
        <dbReference type="Pfam" id="PF07678"/>
    </source>
</evidence>
<dbReference type="Gene3D" id="1.50.10.20">
    <property type="match status" value="1"/>
</dbReference>
<gene>
    <name evidence="2" type="ORF">MAR_037602</name>
</gene>
<reference evidence="2" key="1">
    <citation type="submission" date="2022-11" db="EMBL/GenBank/DDBJ databases">
        <title>Centuries of genome instability and evolution in soft-shell clam transmissible cancer (bioRxiv).</title>
        <authorList>
            <person name="Hart S.F.M."/>
            <person name="Yonemitsu M.A."/>
            <person name="Giersch R.M."/>
            <person name="Beal B.F."/>
            <person name="Arriagada G."/>
            <person name="Davis B.W."/>
            <person name="Ostrander E.A."/>
            <person name="Goff S.P."/>
            <person name="Metzger M.J."/>
        </authorList>
    </citation>
    <scope>NUCLEOTIDE SEQUENCE</scope>
    <source>
        <strain evidence="2">MELC-2E11</strain>
        <tissue evidence="2">Siphon/mantle</tissue>
    </source>
</reference>
<evidence type="ECO:0000313" key="2">
    <source>
        <dbReference type="EMBL" id="WAR23933.1"/>
    </source>
</evidence>
<dbReference type="Proteomes" id="UP001164746">
    <property type="component" value="Chromosome 13"/>
</dbReference>
<keyword evidence="3" id="KW-1185">Reference proteome</keyword>
<dbReference type="InterPro" id="IPR011626">
    <property type="entry name" value="Alpha-macroglobulin_TED"/>
</dbReference>
<dbReference type="EMBL" id="CP111024">
    <property type="protein sequence ID" value="WAR23933.1"/>
    <property type="molecule type" value="Genomic_DNA"/>
</dbReference>
<dbReference type="SUPFAM" id="SSF49410">
    <property type="entry name" value="Alpha-macroglobulin receptor domain"/>
    <property type="match status" value="1"/>
</dbReference>
<dbReference type="PANTHER" id="PTHR11412">
    <property type="entry name" value="MACROGLOBULIN / COMPLEMENT"/>
    <property type="match status" value="1"/>
</dbReference>
<proteinExistence type="predicted"/>
<organism evidence="2 3">
    <name type="scientific">Mya arenaria</name>
    <name type="common">Soft-shell clam</name>
    <dbReference type="NCBI Taxonomy" id="6604"/>
    <lineage>
        <taxon>Eukaryota</taxon>
        <taxon>Metazoa</taxon>
        <taxon>Spiralia</taxon>
        <taxon>Lophotrochozoa</taxon>
        <taxon>Mollusca</taxon>
        <taxon>Bivalvia</taxon>
        <taxon>Autobranchia</taxon>
        <taxon>Heteroconchia</taxon>
        <taxon>Euheterodonta</taxon>
        <taxon>Imparidentia</taxon>
        <taxon>Neoheterodontei</taxon>
        <taxon>Myida</taxon>
        <taxon>Myoidea</taxon>
        <taxon>Myidae</taxon>
        <taxon>Mya</taxon>
    </lineage>
</organism>
<name>A0ABY7FSY7_MYAAR</name>
<dbReference type="InterPro" id="IPR036595">
    <property type="entry name" value="A-macroglobulin_rcpt-bd_sf"/>
</dbReference>
<protein>
    <submittedName>
        <fullName evidence="2">CPMD8-like protein</fullName>
    </submittedName>
</protein>
<dbReference type="SUPFAM" id="SSF48239">
    <property type="entry name" value="Terpenoid cyclases/Protein prenyltransferases"/>
    <property type="match status" value="1"/>
</dbReference>
<dbReference type="Pfam" id="PF07678">
    <property type="entry name" value="TED_complement"/>
    <property type="match status" value="1"/>
</dbReference>
<accession>A0ABY7FSY7</accession>
<sequence>MMYWSDHNGNEATAADVETTAYALLAFLKFDDIRTSGKIVSWLSGQGKAIASWYTTQDTVVALQALAEYSVRTFNLEVKLDIEIQNGQTLHSVSVTNDNALLQKVIPELLVKGQNNILKVTASGNGTARMNIELRWNRNALSTEKCHLHVSSIEIDLVNPLFAGSLKERFNNKDAPCDVCGRCTGGDIELLDDRIDVDDINDKTREADDDSPQKCIIFHVSTVDGDVSHNMSIVKVNLETDVRAIEEDFKELMRNGVIDRYEMPKDGESRTASRQPATVVVYDYYKPVYNVTIKAISVDEVKWMKYATAVINEVILAELAMN</sequence>
<dbReference type="InterPro" id="IPR008930">
    <property type="entry name" value="Terpenoid_cyclase/PrenylTrfase"/>
</dbReference>